<dbReference type="InterPro" id="IPR029479">
    <property type="entry name" value="Nitroreductase"/>
</dbReference>
<gene>
    <name evidence="4" type="ORF">ACFSXZ_15000</name>
</gene>
<protein>
    <submittedName>
        <fullName evidence="4">Nitroreductase family protein</fullName>
    </submittedName>
</protein>
<dbReference type="EMBL" id="JBHUKR010000007">
    <property type="protein sequence ID" value="MFD2417635.1"/>
    <property type="molecule type" value="Genomic_DNA"/>
</dbReference>
<dbReference type="PANTHER" id="PTHR43673:SF10">
    <property type="entry name" value="NADH DEHYDROGENASE_NAD(P)H NITROREDUCTASE XCC3605-RELATED"/>
    <property type="match status" value="1"/>
</dbReference>
<comment type="similarity">
    <text evidence="1">Belongs to the nitroreductase family.</text>
</comment>
<keyword evidence="2" id="KW-0560">Oxidoreductase</keyword>
<dbReference type="CDD" id="cd02138">
    <property type="entry name" value="TdsD-like"/>
    <property type="match status" value="1"/>
</dbReference>
<accession>A0ABW5FSN7</accession>
<dbReference type="Proteomes" id="UP001597417">
    <property type="component" value="Unassembled WGS sequence"/>
</dbReference>
<dbReference type="Gene3D" id="3.40.109.10">
    <property type="entry name" value="NADH Oxidase"/>
    <property type="match status" value="1"/>
</dbReference>
<dbReference type="Pfam" id="PF00881">
    <property type="entry name" value="Nitroreductase"/>
    <property type="match status" value="1"/>
</dbReference>
<dbReference type="PANTHER" id="PTHR43673">
    <property type="entry name" value="NAD(P)H NITROREDUCTASE YDGI-RELATED"/>
    <property type="match status" value="1"/>
</dbReference>
<dbReference type="InterPro" id="IPR000415">
    <property type="entry name" value="Nitroreductase-like"/>
</dbReference>
<evidence type="ECO:0000256" key="1">
    <source>
        <dbReference type="ARBA" id="ARBA00007118"/>
    </source>
</evidence>
<sequence>MRKPAETSAPLAEEIAQRWSPRALDETGEVSWAQLRSMLEAARWAPSFGNTQPARYLVGRRGDATFGRILGALTERNRSWAHRAGALLVAVMVTRNEKGEIPYAEYGLGLAGQNLVLQAVHEGLAAHQMAGFDPDAIRAGFGVPPEAVPRVAIAVGVPAEPEILGEDRDVARERAPRRRIALGDFAFADTWGSAVPEL</sequence>
<name>A0ABW5FSN7_9PSEU</name>
<evidence type="ECO:0000256" key="2">
    <source>
        <dbReference type="ARBA" id="ARBA00023002"/>
    </source>
</evidence>
<feature type="domain" description="Nitroreductase" evidence="3">
    <location>
        <begin position="15"/>
        <end position="156"/>
    </location>
</feature>
<proteinExistence type="inferred from homology"/>
<evidence type="ECO:0000313" key="5">
    <source>
        <dbReference type="Proteomes" id="UP001597417"/>
    </source>
</evidence>
<dbReference type="SUPFAM" id="SSF55469">
    <property type="entry name" value="FMN-dependent nitroreductase-like"/>
    <property type="match status" value="1"/>
</dbReference>
<evidence type="ECO:0000313" key="4">
    <source>
        <dbReference type="EMBL" id="MFD2417635.1"/>
    </source>
</evidence>
<reference evidence="5" key="1">
    <citation type="journal article" date="2019" name="Int. J. Syst. Evol. Microbiol.">
        <title>The Global Catalogue of Microorganisms (GCM) 10K type strain sequencing project: providing services to taxonomists for standard genome sequencing and annotation.</title>
        <authorList>
            <consortium name="The Broad Institute Genomics Platform"/>
            <consortium name="The Broad Institute Genome Sequencing Center for Infectious Disease"/>
            <person name="Wu L."/>
            <person name="Ma J."/>
        </authorList>
    </citation>
    <scope>NUCLEOTIDE SEQUENCE [LARGE SCALE GENOMIC DNA]</scope>
    <source>
        <strain evidence="5">CGMCC 4.7645</strain>
    </source>
</reference>
<dbReference type="RefSeq" id="WP_378265546.1">
    <property type="nucleotide sequence ID" value="NZ_JBHUKR010000007.1"/>
</dbReference>
<organism evidence="4 5">
    <name type="scientific">Amycolatopsis pigmentata</name>
    <dbReference type="NCBI Taxonomy" id="450801"/>
    <lineage>
        <taxon>Bacteria</taxon>
        <taxon>Bacillati</taxon>
        <taxon>Actinomycetota</taxon>
        <taxon>Actinomycetes</taxon>
        <taxon>Pseudonocardiales</taxon>
        <taxon>Pseudonocardiaceae</taxon>
        <taxon>Amycolatopsis</taxon>
    </lineage>
</organism>
<keyword evidence="5" id="KW-1185">Reference proteome</keyword>
<evidence type="ECO:0000259" key="3">
    <source>
        <dbReference type="Pfam" id="PF00881"/>
    </source>
</evidence>
<comment type="caution">
    <text evidence="4">The sequence shown here is derived from an EMBL/GenBank/DDBJ whole genome shotgun (WGS) entry which is preliminary data.</text>
</comment>